<keyword evidence="5" id="KW-1185">Reference proteome</keyword>
<evidence type="ECO:0000313" key="5">
    <source>
        <dbReference type="Proteomes" id="UP000176037"/>
    </source>
</evidence>
<dbReference type="OrthoDB" id="5620247at2"/>
<dbReference type="SMART" id="SM00634">
    <property type="entry name" value="BID_1"/>
    <property type="match status" value="5"/>
</dbReference>
<feature type="domain" description="Big-1" evidence="3">
    <location>
        <begin position="42"/>
        <end position="138"/>
    </location>
</feature>
<feature type="domain" description="Big-1" evidence="3">
    <location>
        <begin position="430"/>
        <end position="535"/>
    </location>
</feature>
<dbReference type="PANTHER" id="PTHR39576:SF1">
    <property type="entry name" value="INVASIN"/>
    <property type="match status" value="1"/>
</dbReference>
<evidence type="ECO:0000259" key="3">
    <source>
        <dbReference type="PROSITE" id="PS51127"/>
    </source>
</evidence>
<feature type="region of interest" description="Disordered" evidence="2">
    <location>
        <begin position="727"/>
        <end position="751"/>
    </location>
</feature>
<dbReference type="InterPro" id="IPR051715">
    <property type="entry name" value="Intimin-Invasin_domain"/>
</dbReference>
<evidence type="ECO:0000313" key="4">
    <source>
        <dbReference type="EMBL" id="OFI35886.1"/>
    </source>
</evidence>
<comment type="similarity">
    <text evidence="1">Belongs to the intimin/invasin family.</text>
</comment>
<dbReference type="STRING" id="1856405.BFC17_10945"/>
<dbReference type="InterPro" id="IPR003344">
    <property type="entry name" value="Big_1_dom"/>
</dbReference>
<dbReference type="Pfam" id="PF02369">
    <property type="entry name" value="Big_1"/>
    <property type="match status" value="4"/>
</dbReference>
<dbReference type="PROSITE" id="PS51127">
    <property type="entry name" value="BIG1"/>
    <property type="match status" value="2"/>
</dbReference>
<dbReference type="EMBL" id="MJIC01000006">
    <property type="protein sequence ID" value="OFI35886.1"/>
    <property type="molecule type" value="Genomic_DNA"/>
</dbReference>
<dbReference type="GO" id="GO:0009279">
    <property type="term" value="C:cell outer membrane"/>
    <property type="evidence" value="ECO:0007669"/>
    <property type="project" value="TreeGrafter"/>
</dbReference>
<name>A0A1E8FJG0_9ALTE</name>
<protein>
    <submittedName>
        <fullName evidence="4">Invasin</fullName>
    </submittedName>
</protein>
<dbReference type="PROSITE" id="PS51257">
    <property type="entry name" value="PROKAR_LIPOPROTEIN"/>
    <property type="match status" value="1"/>
</dbReference>
<dbReference type="InterPro" id="IPR013783">
    <property type="entry name" value="Ig-like_fold"/>
</dbReference>
<dbReference type="Gene3D" id="2.60.40.10">
    <property type="entry name" value="Immunoglobulins"/>
    <property type="match status" value="5"/>
</dbReference>
<comment type="caution">
    <text evidence="4">The sequence shown here is derived from an EMBL/GenBank/DDBJ whole genome shotgun (WGS) entry which is preliminary data.</text>
</comment>
<evidence type="ECO:0000256" key="2">
    <source>
        <dbReference type="SAM" id="MobiDB-lite"/>
    </source>
</evidence>
<sequence>MQSLRLIAALWALFLLTACGGGGEVSRETPTTTPTTPTVSIALTISNQANETDRNLALDNPLTITATVSDSSGSPVADQLITFTVAQSDLLVFGNDTGTARTNDEGIATIGITVGTASGDGEITATLNSGESATTTFSSAGSSSSNSQPAEIALYSSSLQLPSGGADEIELIALVKDSQSVLLEGIDVSFSVSSDANVELQLLQPTTAADGTARAILTTQNNAGNREFQVTARAGSFVSTVDIEVLGTEIVVNGSSSLVLNDSSDFIIRVQDSDGVALPNQEITLTTTGGQLSAASVTSGPDGQATISYIATVSGEQTISAESAALNASSEITVTVQQDVFRFNEAYDADIPLDTPTQIAVTWSKDGTPYSNGNVTFSASRGTITSSPTTTTDANGVATFTITSSNAGIASITATGTDANNAQVSARLNIEFIATQPDRIFADASPELIGPEGQTSTITALVRDANGNLVKGAVVTFNVDDNSAGSISPSQATTDSNGVAATVFTSGSVTTLESINITAEILNMPSVSDSVTLSVGNRPFDISMGTGNIISSPDNSTYLKEFAIFVTDAAGRPVSGVDLTASLSPQKSPGDHTLNGPVAFRKGSWLWDEDIWRIGYRVEDPDNPGTYLFFYEYTATCSNEDLDNDGVLDMTPQNEDRDGDNFLTPGIIGSLSFQGSSTTDVNGQATLELRYPREYGAFYVGIITVYGQSSGSESRASMRYDYGVAGEDLDDEAAPPPNSPFGTGTSCYNTN</sequence>
<dbReference type="Proteomes" id="UP000176037">
    <property type="component" value="Unassembled WGS sequence"/>
</dbReference>
<accession>A0A1E8FJG0</accession>
<dbReference type="InterPro" id="IPR008964">
    <property type="entry name" value="Invasin/intimin_cell_adhesion"/>
</dbReference>
<organism evidence="4 5">
    <name type="scientific">Alteromonas lipolytica</name>
    <dbReference type="NCBI Taxonomy" id="1856405"/>
    <lineage>
        <taxon>Bacteria</taxon>
        <taxon>Pseudomonadati</taxon>
        <taxon>Pseudomonadota</taxon>
        <taxon>Gammaproteobacteria</taxon>
        <taxon>Alteromonadales</taxon>
        <taxon>Alteromonadaceae</taxon>
        <taxon>Alteromonas/Salinimonas group</taxon>
        <taxon>Alteromonas</taxon>
    </lineage>
</organism>
<gene>
    <name evidence="4" type="ORF">BFC17_10945</name>
</gene>
<feature type="compositionally biased region" description="Polar residues" evidence="2">
    <location>
        <begin position="740"/>
        <end position="751"/>
    </location>
</feature>
<dbReference type="SUPFAM" id="SSF49373">
    <property type="entry name" value="Invasin/intimin cell-adhesion fragments"/>
    <property type="match status" value="5"/>
</dbReference>
<evidence type="ECO:0000256" key="1">
    <source>
        <dbReference type="ARBA" id="ARBA00010116"/>
    </source>
</evidence>
<dbReference type="PANTHER" id="PTHR39576">
    <property type="entry name" value="ATTACHING AND EFFACING PROTEIN HOMOLOG-RELATED-RELATED"/>
    <property type="match status" value="1"/>
</dbReference>
<proteinExistence type="inferred from homology"/>
<reference evidence="4 5" key="1">
    <citation type="submission" date="2016-09" db="EMBL/GenBank/DDBJ databases">
        <title>Alteromonas lipolytica, a new species isolated from sea water.</title>
        <authorList>
            <person name="Wu Y.-H."/>
            <person name="Cheng H."/>
            <person name="Xu X.-W."/>
        </authorList>
    </citation>
    <scope>NUCLEOTIDE SEQUENCE [LARGE SCALE GENOMIC DNA]</scope>
    <source>
        <strain evidence="4 5">JW12</strain>
    </source>
</reference>
<dbReference type="AlphaFoldDB" id="A0A1E8FJG0"/>